<evidence type="ECO:0000256" key="13">
    <source>
        <dbReference type="ARBA" id="ARBA00023012"/>
    </source>
</evidence>
<evidence type="ECO:0000256" key="18">
    <source>
        <dbReference type="ARBA" id="ARBA00070152"/>
    </source>
</evidence>
<feature type="transmembrane region" description="Helical" evidence="22">
    <location>
        <begin position="335"/>
        <end position="359"/>
    </location>
</feature>
<keyword evidence="13" id="KW-0902">Two-component regulatory system</keyword>
<evidence type="ECO:0000256" key="8">
    <source>
        <dbReference type="ARBA" id="ARBA00022729"/>
    </source>
</evidence>
<feature type="domain" description="Response regulatory" evidence="24">
    <location>
        <begin position="779"/>
        <end position="901"/>
    </location>
</feature>
<evidence type="ECO:0000313" key="27">
    <source>
        <dbReference type="EMBL" id="AAZ63425.1"/>
    </source>
</evidence>
<dbReference type="Gene3D" id="3.30.565.10">
    <property type="entry name" value="Histidine kinase-like ATPase, C-terminal domain"/>
    <property type="match status" value="1"/>
</dbReference>
<dbReference type="SUPFAM" id="SSF47226">
    <property type="entry name" value="Histidine-containing phosphotransfer domain, HPT domain"/>
    <property type="match status" value="1"/>
</dbReference>
<evidence type="ECO:0000256" key="7">
    <source>
        <dbReference type="ARBA" id="ARBA00022692"/>
    </source>
</evidence>
<dbReference type="STRING" id="264198.Reut_B4069"/>
<dbReference type="Pfam" id="PF00072">
    <property type="entry name" value="Response_reg"/>
    <property type="match status" value="2"/>
</dbReference>
<dbReference type="GO" id="GO:0000155">
    <property type="term" value="F:phosphorelay sensor kinase activity"/>
    <property type="evidence" value="ECO:0007669"/>
    <property type="project" value="InterPro"/>
</dbReference>
<dbReference type="InterPro" id="IPR003594">
    <property type="entry name" value="HATPase_dom"/>
</dbReference>
<dbReference type="GO" id="GO:0005524">
    <property type="term" value="F:ATP binding"/>
    <property type="evidence" value="ECO:0007669"/>
    <property type="project" value="UniProtKB-KW"/>
</dbReference>
<dbReference type="SUPFAM" id="SSF55874">
    <property type="entry name" value="ATPase domain of HSP90 chaperone/DNA topoisomerase II/histidine kinase"/>
    <property type="match status" value="1"/>
</dbReference>
<proteinExistence type="predicted"/>
<dbReference type="SUPFAM" id="SSF47384">
    <property type="entry name" value="Homodimeric domain of signal transducing histidine kinase"/>
    <property type="match status" value="1"/>
</dbReference>
<dbReference type="SMART" id="SM00387">
    <property type="entry name" value="HATPase_c"/>
    <property type="match status" value="1"/>
</dbReference>
<dbReference type="InterPro" id="IPR036097">
    <property type="entry name" value="HisK_dim/P_sf"/>
</dbReference>
<dbReference type="Pfam" id="PF08448">
    <property type="entry name" value="PAS_4"/>
    <property type="match status" value="1"/>
</dbReference>
<dbReference type="Pfam" id="PF02518">
    <property type="entry name" value="HATPase_c"/>
    <property type="match status" value="1"/>
</dbReference>
<comment type="subcellular location">
    <subcellularLocation>
        <location evidence="2">Cell membrane</location>
        <topology evidence="2">Multi-pass membrane protein</topology>
    </subcellularLocation>
</comment>
<feature type="coiled-coil region" evidence="21">
    <location>
        <begin position="483"/>
        <end position="531"/>
    </location>
</feature>
<keyword evidence="7 22" id="KW-0812">Transmembrane</keyword>
<feature type="domain" description="HPt" evidence="26">
    <location>
        <begin position="1110"/>
        <end position="1203"/>
    </location>
</feature>
<dbReference type="Gene3D" id="3.30.450.20">
    <property type="entry name" value="PAS domain"/>
    <property type="match status" value="1"/>
</dbReference>
<keyword evidence="14" id="KW-0843">Virulence</keyword>
<feature type="domain" description="Histidine kinase" evidence="23">
    <location>
        <begin position="538"/>
        <end position="761"/>
    </location>
</feature>
<dbReference type="PROSITE" id="PS50894">
    <property type="entry name" value="HPT"/>
    <property type="match status" value="1"/>
</dbReference>
<dbReference type="GO" id="GO:0005886">
    <property type="term" value="C:plasma membrane"/>
    <property type="evidence" value="ECO:0007669"/>
    <property type="project" value="UniProtKB-SubCell"/>
</dbReference>
<keyword evidence="11" id="KW-0067">ATP-binding</keyword>
<dbReference type="InterPro" id="IPR008207">
    <property type="entry name" value="Sig_transdc_His_kin_Hpt_dom"/>
</dbReference>
<evidence type="ECO:0000256" key="19">
    <source>
        <dbReference type="PROSITE-ProRule" id="PRU00110"/>
    </source>
</evidence>
<dbReference type="InterPro" id="IPR004358">
    <property type="entry name" value="Sig_transdc_His_kin-like_C"/>
</dbReference>
<dbReference type="PANTHER" id="PTHR45339:SF1">
    <property type="entry name" value="HYBRID SIGNAL TRANSDUCTION HISTIDINE KINASE J"/>
    <property type="match status" value="1"/>
</dbReference>
<dbReference type="CDD" id="cd16922">
    <property type="entry name" value="HATPase_EvgS-ArcB-TorS-like"/>
    <property type="match status" value="1"/>
</dbReference>
<keyword evidence="9" id="KW-0547">Nucleotide-binding</keyword>
<gene>
    <name evidence="27" type="ordered locus">Reut_B4069</name>
</gene>
<dbReference type="SMART" id="SM00091">
    <property type="entry name" value="PAS"/>
    <property type="match status" value="1"/>
</dbReference>
<dbReference type="CDD" id="cd00082">
    <property type="entry name" value="HisKA"/>
    <property type="match status" value="1"/>
</dbReference>
<dbReference type="Gene3D" id="3.40.50.2300">
    <property type="match status" value="2"/>
</dbReference>
<dbReference type="InterPro" id="IPR036641">
    <property type="entry name" value="HPT_dom_sf"/>
</dbReference>
<evidence type="ECO:0000256" key="9">
    <source>
        <dbReference type="ARBA" id="ARBA00022741"/>
    </source>
</evidence>
<evidence type="ECO:0000256" key="22">
    <source>
        <dbReference type="SAM" id="Phobius"/>
    </source>
</evidence>
<dbReference type="SMART" id="SM00388">
    <property type="entry name" value="HisKA"/>
    <property type="match status" value="1"/>
</dbReference>
<sequence length="1284" mass="140087">MISKPNPPAGFWLRSSLLAYGALLILAVWLVAFAAMSMVRQNEQVSVGARLGATVNTTARQLETWASEQRRRAVSMSTLDDTVRLARPLLANGADPSPERVQEFVNWITPLYRSNGYIGYGLISMDNRIIVSDLVERNGQPLQPEAAAAALRARENGASLSAPYPGPVLADGPVGPVDRSPFQIVCSRLWDNDRVVGALCLRIDPYAVMLQILKAARFGNTGELYVIDRDGRLNSPSRFDESLVGQGLLSPGDASMFNLRVRVPHDLGDGRWRVDDDAPLTRMAQQVLHSETLQVSFGYQDYRGKRVAGAGLWIPALGSALILEQDMEEALSSYLSTRTVVASMAAAIMLLIGVAAWALRKSQHRLAQSEERLRALLDHSPAIMHLKDRNHAFLQLNPSMEKLLGLTRDQVLGKTDRELAVMPDGTRERWEIEARVMATGRAEEQIYAMEAPEGSRQLRVIRFPVHDPTSNAVVGVGAVGIDITDQERANRELKEMSQTLEHKVWERTRELAVANAELAKAKHEAESAAQAKASFLANMSHEIRTPMNAVIGMAHLALSTQLDPQQRDYVEKIQRSGQHLLGILNDILDLSKIEAGKLEIEQIDFSLERLLRTVGDLVSERAAAKQLELVVDVQPDVPDSLRGDPLRIRQVLINFTTNAVKFTERGEIVIRVARCAGEHAESRVRLHFEVRDTGIGIDADAIPRLFRSFEQADSSTTRRYGGSGLGLAISHRLVTLTGGTIGVQSELGKGSTFWFELSLLPGTRRAPALLVQPELAGRRLLVVDDHGYARQVIGSMLRGFGFRADEVESGEKALSAIQHADAIADPYHAVFIDWRMPGLDGIQTVRKLAAMSLQSQRPRPLMITANGREEVVREGERNGFETTLHKPVSPSVLFDATMRVLASEPGRMADKGAPRSVTGPSWTLPHARVLLVEDNEINREVATHLLQQAGITPDTAENGAIALELLAVQDYDLVLMDMQMPVMDGFEATRHIRANPRLASMPVVAMTANALPEDRNRCLAAGMDDHIAKPISPATFFTTLHRWLTGAPARTGGNLHDAAWHENVANPVAEIIEVVEPEAEEEEAAPDWMRALAGTGLLDVDGAVARVGGRIDTFRQLLGRLLSGYAQTPQQIGALLQAGERVEAARLAHALAGLAGNLGARQVAGAAASLECTLMGMAADDASALLNGLEQAHASLCMALRQHLPAETPEPAAPVATQVTSMTDVLDRLRRQLADGASEASLTFAANRQRLADMLAGDRFRRLCEAVENYDYESAVEVLADSAG</sequence>
<dbReference type="PANTHER" id="PTHR45339">
    <property type="entry name" value="HYBRID SIGNAL TRANSDUCTION HISTIDINE KINASE J"/>
    <property type="match status" value="1"/>
</dbReference>
<dbReference type="EC" id="2.7.13.3" evidence="3"/>
<evidence type="ECO:0000256" key="12">
    <source>
        <dbReference type="ARBA" id="ARBA00022989"/>
    </source>
</evidence>
<dbReference type="InterPro" id="IPR011006">
    <property type="entry name" value="CheY-like_superfamily"/>
</dbReference>
<dbReference type="Pfam" id="PF00512">
    <property type="entry name" value="HisKA"/>
    <property type="match status" value="1"/>
</dbReference>
<comment type="catalytic activity">
    <reaction evidence="1">
        <text>ATP + protein L-histidine = ADP + protein N-phospho-L-histidine.</text>
        <dbReference type="EC" id="2.7.13.3"/>
    </reaction>
</comment>
<evidence type="ECO:0000256" key="10">
    <source>
        <dbReference type="ARBA" id="ARBA00022777"/>
    </source>
</evidence>
<evidence type="ECO:0000256" key="21">
    <source>
        <dbReference type="SAM" id="Coils"/>
    </source>
</evidence>
<evidence type="ECO:0000256" key="6">
    <source>
        <dbReference type="ARBA" id="ARBA00022679"/>
    </source>
</evidence>
<keyword evidence="8" id="KW-0732">Signal</keyword>
<dbReference type="KEGG" id="reu:Reut_B4069"/>
<feature type="modified residue" description="4-aspartylphosphate" evidence="20">
    <location>
        <position position="833"/>
    </location>
</feature>
<feature type="transmembrane region" description="Helical" evidence="22">
    <location>
        <begin position="17"/>
        <end position="36"/>
    </location>
</feature>
<dbReference type="SUPFAM" id="SSF52172">
    <property type="entry name" value="CheY-like"/>
    <property type="match status" value="2"/>
</dbReference>
<dbReference type="SMART" id="SM00448">
    <property type="entry name" value="REC"/>
    <property type="match status" value="2"/>
</dbReference>
<dbReference type="PRINTS" id="PR00344">
    <property type="entry name" value="BCTRLSENSOR"/>
</dbReference>
<dbReference type="eggNOG" id="COG0642">
    <property type="taxonomic scope" value="Bacteria"/>
</dbReference>
<keyword evidence="6 27" id="KW-0808">Transferase</keyword>
<dbReference type="CDD" id="cd17546">
    <property type="entry name" value="REC_hyHK_CKI1_RcsC-like"/>
    <property type="match status" value="2"/>
</dbReference>
<dbReference type="PROSITE" id="PS50109">
    <property type="entry name" value="HIS_KIN"/>
    <property type="match status" value="1"/>
</dbReference>
<dbReference type="Gene3D" id="1.10.287.130">
    <property type="match status" value="1"/>
</dbReference>
<dbReference type="OrthoDB" id="9796305at2"/>
<dbReference type="SUPFAM" id="SSF55785">
    <property type="entry name" value="PYP-like sensor domain (PAS domain)"/>
    <property type="match status" value="1"/>
</dbReference>
<dbReference type="Gene3D" id="1.20.120.160">
    <property type="entry name" value="HPT domain"/>
    <property type="match status" value="1"/>
</dbReference>
<dbReference type="FunFam" id="3.30.565.10:FF:000010">
    <property type="entry name" value="Sensor histidine kinase RcsC"/>
    <property type="match status" value="1"/>
</dbReference>
<reference evidence="27" key="1">
    <citation type="submission" date="2005-08" db="EMBL/GenBank/DDBJ databases">
        <title>Complete sequence of chromosome 2 of Ralstonia eutropha JMP134.</title>
        <authorList>
            <person name="Copeland A."/>
            <person name="Lucas S."/>
            <person name="Lapidus A."/>
            <person name="Barry K."/>
            <person name="Detter J.C."/>
            <person name="Glavina T."/>
            <person name="Hammon N."/>
            <person name="Israni S."/>
            <person name="Pitluck S."/>
            <person name="Goltsman E."/>
            <person name="Martinez M."/>
            <person name="Schmutz J."/>
            <person name="Larimer F."/>
            <person name="Land M."/>
            <person name="Lykidis A."/>
            <person name="Richardson P."/>
        </authorList>
    </citation>
    <scope>NUCLEOTIDE SEQUENCE [LARGE SCALE GENOMIC DNA]</scope>
    <source>
        <strain evidence="27">JMP134</strain>
    </source>
</reference>
<dbReference type="InterPro" id="IPR003661">
    <property type="entry name" value="HisK_dim/P_dom"/>
</dbReference>
<dbReference type="InterPro" id="IPR000014">
    <property type="entry name" value="PAS"/>
</dbReference>
<evidence type="ECO:0000256" key="16">
    <source>
        <dbReference type="ARBA" id="ARBA00023306"/>
    </source>
</evidence>
<dbReference type="NCBIfam" id="TIGR00229">
    <property type="entry name" value="sensory_box"/>
    <property type="match status" value="1"/>
</dbReference>
<evidence type="ECO:0000256" key="14">
    <source>
        <dbReference type="ARBA" id="ARBA00023026"/>
    </source>
</evidence>
<evidence type="ECO:0000256" key="20">
    <source>
        <dbReference type="PROSITE-ProRule" id="PRU00169"/>
    </source>
</evidence>
<keyword evidence="4" id="KW-1003">Cell membrane</keyword>
<evidence type="ECO:0000256" key="3">
    <source>
        <dbReference type="ARBA" id="ARBA00012438"/>
    </source>
</evidence>
<feature type="domain" description="Response regulatory" evidence="24">
    <location>
        <begin position="928"/>
        <end position="1044"/>
    </location>
</feature>
<dbReference type="HOGENOM" id="CLU_006548_0_0_4"/>
<evidence type="ECO:0000256" key="11">
    <source>
        <dbReference type="ARBA" id="ARBA00022840"/>
    </source>
</evidence>
<keyword evidence="10 27" id="KW-0418">Kinase</keyword>
<dbReference type="InterPro" id="IPR035965">
    <property type="entry name" value="PAS-like_dom_sf"/>
</dbReference>
<evidence type="ECO:0000259" key="25">
    <source>
        <dbReference type="PROSITE" id="PS50112"/>
    </source>
</evidence>
<feature type="modified residue" description="4-aspartylphosphate" evidence="20">
    <location>
        <position position="977"/>
    </location>
</feature>
<dbReference type="InterPro" id="IPR036890">
    <property type="entry name" value="HATPase_C_sf"/>
</dbReference>
<evidence type="ECO:0000256" key="4">
    <source>
        <dbReference type="ARBA" id="ARBA00022475"/>
    </source>
</evidence>
<feature type="modified residue" description="Phosphohistidine" evidence="19">
    <location>
        <position position="1149"/>
    </location>
</feature>
<dbReference type="InterPro" id="IPR001789">
    <property type="entry name" value="Sig_transdc_resp-reg_receiver"/>
</dbReference>
<evidence type="ECO:0000256" key="15">
    <source>
        <dbReference type="ARBA" id="ARBA00023136"/>
    </source>
</evidence>
<keyword evidence="5 20" id="KW-0597">Phosphoprotein</keyword>
<evidence type="ECO:0000256" key="2">
    <source>
        <dbReference type="ARBA" id="ARBA00004651"/>
    </source>
</evidence>
<evidence type="ECO:0000256" key="1">
    <source>
        <dbReference type="ARBA" id="ARBA00000085"/>
    </source>
</evidence>
<feature type="domain" description="PAS" evidence="25">
    <location>
        <begin position="369"/>
        <end position="440"/>
    </location>
</feature>
<evidence type="ECO:0000259" key="23">
    <source>
        <dbReference type="PROSITE" id="PS50109"/>
    </source>
</evidence>
<dbReference type="InterPro" id="IPR005467">
    <property type="entry name" value="His_kinase_dom"/>
</dbReference>
<dbReference type="eggNOG" id="COG2205">
    <property type="taxonomic scope" value="Bacteria"/>
</dbReference>
<evidence type="ECO:0000259" key="24">
    <source>
        <dbReference type="PROSITE" id="PS50110"/>
    </source>
</evidence>
<keyword evidence="12 22" id="KW-1133">Transmembrane helix</keyword>
<keyword evidence="16" id="KW-0131">Cell cycle</keyword>
<organism evidence="27">
    <name type="scientific">Cupriavidus pinatubonensis (strain JMP 134 / LMG 1197)</name>
    <name type="common">Cupriavidus necator (strain JMP 134)</name>
    <dbReference type="NCBI Taxonomy" id="264198"/>
    <lineage>
        <taxon>Bacteria</taxon>
        <taxon>Pseudomonadati</taxon>
        <taxon>Pseudomonadota</taxon>
        <taxon>Betaproteobacteria</taxon>
        <taxon>Burkholderiales</taxon>
        <taxon>Burkholderiaceae</taxon>
        <taxon>Cupriavidus</taxon>
    </lineage>
</organism>
<evidence type="ECO:0000256" key="5">
    <source>
        <dbReference type="ARBA" id="ARBA00022553"/>
    </source>
</evidence>
<keyword evidence="21" id="KW-0175">Coiled coil</keyword>
<dbReference type="FunFam" id="1.10.287.130:FF:000038">
    <property type="entry name" value="Sensory transduction histidine kinase"/>
    <property type="match status" value="1"/>
</dbReference>
<dbReference type="PROSITE" id="PS50112">
    <property type="entry name" value="PAS"/>
    <property type="match status" value="1"/>
</dbReference>
<accession>Q46TV9</accession>
<evidence type="ECO:0000256" key="17">
    <source>
        <dbReference type="ARBA" id="ARBA00058004"/>
    </source>
</evidence>
<dbReference type="EMBL" id="CP000091">
    <property type="protein sequence ID" value="AAZ63425.1"/>
    <property type="molecule type" value="Genomic_DNA"/>
</dbReference>
<comment type="function">
    <text evidence="17">Member of the two-component regulatory system BvgS/BvgA. Phosphorylates BvgA via a four-step phosphorelay in response to environmental signals.</text>
</comment>
<dbReference type="InterPro" id="IPR013656">
    <property type="entry name" value="PAS_4"/>
</dbReference>
<evidence type="ECO:0000259" key="26">
    <source>
        <dbReference type="PROSITE" id="PS50894"/>
    </source>
</evidence>
<protein>
    <recommendedName>
        <fullName evidence="18">Virulence sensor protein BvgS</fullName>
        <ecNumber evidence="3">2.7.13.3</ecNumber>
    </recommendedName>
</protein>
<name>Q46TV9_CUPPJ</name>
<dbReference type="CDD" id="cd00130">
    <property type="entry name" value="PAS"/>
    <property type="match status" value="1"/>
</dbReference>
<dbReference type="PROSITE" id="PS50110">
    <property type="entry name" value="RESPONSE_REGULATORY"/>
    <property type="match status" value="2"/>
</dbReference>
<keyword evidence="15 22" id="KW-0472">Membrane</keyword>